<dbReference type="PANTHER" id="PTHR47520:SF11">
    <property type="entry name" value="CX DOMAIN-CONTAINING PROTEIN"/>
    <property type="match status" value="1"/>
</dbReference>
<dbReference type="EMBL" id="JAVFWL010000003">
    <property type="protein sequence ID" value="KAK6744590.1"/>
    <property type="molecule type" value="Genomic_DNA"/>
</dbReference>
<keyword evidence="3" id="KW-1185">Reference proteome</keyword>
<comment type="caution">
    <text evidence="2">The sequence shown here is derived from an EMBL/GenBank/DDBJ whole genome shotgun (WGS) entry which is preliminary data.</text>
</comment>
<evidence type="ECO:0000256" key="1">
    <source>
        <dbReference type="SAM" id="SignalP"/>
    </source>
</evidence>
<gene>
    <name evidence="2" type="primary">Necator_chrIII.g12128</name>
    <name evidence="2" type="ORF">RB195_011362</name>
</gene>
<protein>
    <recommendedName>
        <fullName evidence="4">CX domain-containing protein</fullName>
    </recommendedName>
</protein>
<feature type="signal peptide" evidence="1">
    <location>
        <begin position="1"/>
        <end position="21"/>
    </location>
</feature>
<dbReference type="PANTHER" id="PTHR47520">
    <property type="entry name" value="CX DOMAIN-CONTAINING PROTEIN-RELATED"/>
    <property type="match status" value="1"/>
</dbReference>
<keyword evidence="1" id="KW-0732">Signal</keyword>
<proteinExistence type="predicted"/>
<accession>A0ABR1D271</accession>
<name>A0ABR1D271_NECAM</name>
<evidence type="ECO:0008006" key="4">
    <source>
        <dbReference type="Google" id="ProtNLM"/>
    </source>
</evidence>
<feature type="chain" id="PRO_5046539112" description="CX domain-containing protein" evidence="1">
    <location>
        <begin position="22"/>
        <end position="268"/>
    </location>
</feature>
<reference evidence="2 3" key="1">
    <citation type="submission" date="2023-08" db="EMBL/GenBank/DDBJ databases">
        <title>A Necator americanus chromosomal reference genome.</title>
        <authorList>
            <person name="Ilik V."/>
            <person name="Petrzelkova K.J."/>
            <person name="Pardy F."/>
            <person name="Fuh T."/>
            <person name="Niatou-Singa F.S."/>
            <person name="Gouil Q."/>
            <person name="Baker L."/>
            <person name="Ritchie M.E."/>
            <person name="Jex A.R."/>
            <person name="Gazzola D."/>
            <person name="Li H."/>
            <person name="Toshio Fujiwara R."/>
            <person name="Zhan B."/>
            <person name="Aroian R.V."/>
            <person name="Pafco B."/>
            <person name="Schwarz E.M."/>
        </authorList>
    </citation>
    <scope>NUCLEOTIDE SEQUENCE [LARGE SCALE GENOMIC DNA]</scope>
    <source>
        <strain evidence="2 3">Aroian</strain>
        <tissue evidence="2">Whole animal</tissue>
    </source>
</reference>
<organism evidence="2 3">
    <name type="scientific">Necator americanus</name>
    <name type="common">Human hookworm</name>
    <dbReference type="NCBI Taxonomy" id="51031"/>
    <lineage>
        <taxon>Eukaryota</taxon>
        <taxon>Metazoa</taxon>
        <taxon>Ecdysozoa</taxon>
        <taxon>Nematoda</taxon>
        <taxon>Chromadorea</taxon>
        <taxon>Rhabditida</taxon>
        <taxon>Rhabditina</taxon>
        <taxon>Rhabditomorpha</taxon>
        <taxon>Strongyloidea</taxon>
        <taxon>Ancylostomatidae</taxon>
        <taxon>Bunostominae</taxon>
        <taxon>Necator</taxon>
    </lineage>
</organism>
<sequence length="268" mass="29806">MSPFLLIISFLLIWIGTDVNMLKTSDQDPEHITNLFLTPTKDVLSNNVISSGGQLIIEDAAAPVIFNGHYYYWDHTYFNINHNDLKKCIIEINSTNDAYLNESGTLPPSAESEMNYDVIAQAFVHLVPARDVELVFINGTKPEVIVFGCGTLEFCNDFECSSIPLDVLKCSAVILILAAVLGYTFFRVKKKQIISASECESMARLHWTCEPQHLFHSFCSLAIVMQDVLKFSNTSSHLVDGLPQGRLASLGIYSSVLLVHPSSILVKM</sequence>
<evidence type="ECO:0000313" key="2">
    <source>
        <dbReference type="EMBL" id="KAK6744590.1"/>
    </source>
</evidence>
<evidence type="ECO:0000313" key="3">
    <source>
        <dbReference type="Proteomes" id="UP001303046"/>
    </source>
</evidence>
<dbReference type="Proteomes" id="UP001303046">
    <property type="component" value="Unassembled WGS sequence"/>
</dbReference>